<dbReference type="OrthoDB" id="322908at2"/>
<keyword evidence="3" id="KW-1185">Reference proteome</keyword>
<dbReference type="Pfam" id="PF09983">
    <property type="entry name" value="JetD_C"/>
    <property type="match status" value="1"/>
</dbReference>
<dbReference type="InParanoid" id="A0A5Q0BI87"/>
<evidence type="ECO:0000313" key="3">
    <source>
        <dbReference type="Proteomes" id="UP000325755"/>
    </source>
</evidence>
<proteinExistence type="predicted"/>
<reference evidence="2 3" key="1">
    <citation type="submission" date="2019-09" db="EMBL/GenBank/DDBJ databases">
        <title>Ecophysiology of the spiral-shaped methanotroph Methylospira mobilis as revealed by the complete genome sequence.</title>
        <authorList>
            <person name="Oshkin I.Y."/>
            <person name="Dedysh S.N."/>
            <person name="Miroshnikov K."/>
            <person name="Danilova O.V."/>
            <person name="Hakobyan A."/>
            <person name="Liesack W."/>
        </authorList>
    </citation>
    <scope>NUCLEOTIDE SEQUENCE [LARGE SCALE GENOMIC DNA]</scope>
    <source>
        <strain evidence="2 3">Shm1</strain>
    </source>
</reference>
<organism evidence="2 3">
    <name type="scientific">Candidatus Methylospira mobilis</name>
    <dbReference type="NCBI Taxonomy" id="1808979"/>
    <lineage>
        <taxon>Bacteria</taxon>
        <taxon>Pseudomonadati</taxon>
        <taxon>Pseudomonadota</taxon>
        <taxon>Gammaproteobacteria</taxon>
        <taxon>Methylococcales</taxon>
        <taxon>Methylococcaceae</taxon>
        <taxon>Candidatus Methylospira</taxon>
    </lineage>
</organism>
<gene>
    <name evidence="2" type="ORF">F6R98_13650</name>
</gene>
<feature type="domain" description="Wadjet protein JetD C-terminal" evidence="1">
    <location>
        <begin position="43"/>
        <end position="219"/>
    </location>
</feature>
<dbReference type="KEGG" id="mmob:F6R98_13650"/>
<protein>
    <submittedName>
        <fullName evidence="2">DUF2220 domain-containing protein</fullName>
    </submittedName>
</protein>
<evidence type="ECO:0000313" key="2">
    <source>
        <dbReference type="EMBL" id="QFY43533.1"/>
    </source>
</evidence>
<sequence>MISVSALVAVLQILRSGSQWRLLPVDVINRQAGVVNGFCSRYGFLDKPLRIRFRMLDPAQAMLPGRDQDIGITHDSFALQEPKIERVFITENEINFLAFPLIADSMVIFGAGYGFDMLAQADWLRRCSIHYWGDIDTHGFAILDQLRAVFPHIESLLTDRDTLMAHEALWGREMQPLRRELPRLNSAESALYDELRDNRIGAGVRLEQERIGYRCLRAVLGKFDSY</sequence>
<dbReference type="InterPro" id="IPR024534">
    <property type="entry name" value="JetD_C"/>
</dbReference>
<accession>A0A5Q0BI87</accession>
<name>A0A5Q0BI87_9GAMM</name>
<dbReference type="Proteomes" id="UP000325755">
    <property type="component" value="Chromosome"/>
</dbReference>
<dbReference type="AlphaFoldDB" id="A0A5Q0BI87"/>
<dbReference type="EMBL" id="CP044205">
    <property type="protein sequence ID" value="QFY43533.1"/>
    <property type="molecule type" value="Genomic_DNA"/>
</dbReference>
<evidence type="ECO:0000259" key="1">
    <source>
        <dbReference type="Pfam" id="PF09983"/>
    </source>
</evidence>